<keyword evidence="1" id="KW-0732">Signal</keyword>
<evidence type="ECO:0008006" key="4">
    <source>
        <dbReference type="Google" id="ProtNLM"/>
    </source>
</evidence>
<dbReference type="SUPFAM" id="SSF51126">
    <property type="entry name" value="Pectin lyase-like"/>
    <property type="match status" value="1"/>
</dbReference>
<feature type="chain" id="PRO_5040392971" description="Pectate lyase superfamily protein domain-containing protein" evidence="1">
    <location>
        <begin position="36"/>
        <end position="565"/>
    </location>
</feature>
<dbReference type="OrthoDB" id="509690at2759"/>
<proteinExistence type="predicted"/>
<evidence type="ECO:0000313" key="3">
    <source>
        <dbReference type="Proteomes" id="UP000886653"/>
    </source>
</evidence>
<protein>
    <recommendedName>
        <fullName evidence="4">Pectate lyase superfamily protein domain-containing protein</fullName>
    </recommendedName>
</protein>
<dbReference type="InterPro" id="IPR011050">
    <property type="entry name" value="Pectin_lyase_fold/virulence"/>
</dbReference>
<dbReference type="AlphaFoldDB" id="A0A9P6TAI7"/>
<name>A0A9P6TAI7_9BASI</name>
<dbReference type="EMBL" id="MU167280">
    <property type="protein sequence ID" value="KAG0145267.1"/>
    <property type="molecule type" value="Genomic_DNA"/>
</dbReference>
<gene>
    <name evidence="2" type="ORF">CROQUDRAFT_658952</name>
</gene>
<accession>A0A9P6TAI7</accession>
<evidence type="ECO:0000256" key="1">
    <source>
        <dbReference type="SAM" id="SignalP"/>
    </source>
</evidence>
<comment type="caution">
    <text evidence="2">The sequence shown here is derived from an EMBL/GenBank/DDBJ whole genome shotgun (WGS) entry which is preliminary data.</text>
</comment>
<feature type="signal peptide" evidence="1">
    <location>
        <begin position="1"/>
        <end position="35"/>
    </location>
</feature>
<dbReference type="Proteomes" id="UP000886653">
    <property type="component" value="Unassembled WGS sequence"/>
</dbReference>
<sequence>MIDHTPTTYQFRKKISVLCIIYCTLSSSLISQANCRPCTAAQRNKATLARRTPHSVHVNALAAGSNLSKYLPFPREGDVLPDYSYAGYAAGSLPIPNVVAVFATLQPKDDQSDRTSDIQNAIDGAAQTPGGGVVQLEGGDYWLSSDSSLRLPSSVILRGEASIPSRTIIHATGTPRTLIEVGDAKAEGKPNPSEGNSVISQAYVPLGATDAEVQDATGFRVGQSIVVQRAVTSTWLEAMKMNDLVRNGKKESWLSVGTSVQQEREITAIDGNRIRWAVPLTDPVDSTTSDNNATITAFKPTDRVRQAAIENIVLNQDPSATHLPVGTKTILPIMIGAAEDCWVKNVQATGFLEFAYFNPSSRRITMQDFVITKDQPTANGGKGALPLDITLGGSQALLLRGKTVGDENTASYIVATARLAMGPNVISDYTALGSTRHIIEPHQRWSTGLLVERARVGQINLKNRGILGSGHGWSMGAGVIWSSIATKLLVEDPPTSENYVVNSRPIHKLTAELETDEKVDTNDPATSLYHLQLQARVEPRIVQQIMGTPLPTEAVTDTALPVSKP</sequence>
<organism evidence="2 3">
    <name type="scientific">Cronartium quercuum f. sp. fusiforme G11</name>
    <dbReference type="NCBI Taxonomy" id="708437"/>
    <lineage>
        <taxon>Eukaryota</taxon>
        <taxon>Fungi</taxon>
        <taxon>Dikarya</taxon>
        <taxon>Basidiomycota</taxon>
        <taxon>Pucciniomycotina</taxon>
        <taxon>Pucciniomycetes</taxon>
        <taxon>Pucciniales</taxon>
        <taxon>Coleosporiaceae</taxon>
        <taxon>Cronartium</taxon>
    </lineage>
</organism>
<evidence type="ECO:0000313" key="2">
    <source>
        <dbReference type="EMBL" id="KAG0145267.1"/>
    </source>
</evidence>
<keyword evidence="3" id="KW-1185">Reference proteome</keyword>
<dbReference type="Gene3D" id="2.160.20.10">
    <property type="entry name" value="Single-stranded right-handed beta-helix, Pectin lyase-like"/>
    <property type="match status" value="1"/>
</dbReference>
<reference evidence="2" key="1">
    <citation type="submission" date="2013-11" db="EMBL/GenBank/DDBJ databases">
        <title>Genome sequence of the fusiform rust pathogen reveals effectors for host alternation and coevolution with pine.</title>
        <authorList>
            <consortium name="DOE Joint Genome Institute"/>
            <person name="Smith K."/>
            <person name="Pendleton A."/>
            <person name="Kubisiak T."/>
            <person name="Anderson C."/>
            <person name="Salamov A."/>
            <person name="Aerts A."/>
            <person name="Riley R."/>
            <person name="Clum A."/>
            <person name="Lindquist E."/>
            <person name="Ence D."/>
            <person name="Campbell M."/>
            <person name="Kronenberg Z."/>
            <person name="Feau N."/>
            <person name="Dhillon B."/>
            <person name="Hamelin R."/>
            <person name="Burleigh J."/>
            <person name="Smith J."/>
            <person name="Yandell M."/>
            <person name="Nelson C."/>
            <person name="Grigoriev I."/>
            <person name="Davis J."/>
        </authorList>
    </citation>
    <scope>NUCLEOTIDE SEQUENCE</scope>
    <source>
        <strain evidence="2">G11</strain>
    </source>
</reference>
<dbReference type="InterPro" id="IPR012334">
    <property type="entry name" value="Pectin_lyas_fold"/>
</dbReference>